<keyword evidence="6" id="KW-0573">Peptidoglycan synthesis</keyword>
<evidence type="ECO:0000256" key="3">
    <source>
        <dbReference type="ARBA" id="ARBA00022741"/>
    </source>
</evidence>
<dbReference type="GO" id="GO:0106418">
    <property type="term" value="F:UDP-N-acetylmuramate-L-alanyl-gamma-D-glutamyl-meso-2,6-diaminoheptanedioate ligase activity"/>
    <property type="evidence" value="ECO:0007669"/>
    <property type="project" value="UniProtKB-EC"/>
</dbReference>
<evidence type="ECO:0000256" key="6">
    <source>
        <dbReference type="ARBA" id="ARBA00022984"/>
    </source>
</evidence>
<dbReference type="SUPFAM" id="SSF53623">
    <property type="entry name" value="MurD-like peptide ligases, catalytic domain"/>
    <property type="match status" value="1"/>
</dbReference>
<evidence type="ECO:0000313" key="12">
    <source>
        <dbReference type="EMBL" id="QUV93428.1"/>
    </source>
</evidence>
<keyword evidence="5" id="KW-0133">Cell shape</keyword>
<sequence length="471" mass="51797">MTHYYLIGICGTAMASLAGMLKARGHEVTGSDAHVYPPMSDELARLGIPVNLGYDPAHLAHRRPDVVVIGNAIPRGNPEMEYVLEQRWRYASLPEVLRQEFLWGRRVLVVTGTHGKTTTTALAAHVLTVGGLEPTFLVGGVAENFGSSFRVTESDYVVLEGDEYDTAYFDKGPKFMHYLPEIGIVNNVEFDHADIYPNLDAVKLAFRRFVNLIPRNGACIVGFDSPHARDVAARAWSPVEGFALDAPDALWRADGLEYTANGMRFRVSRAGMPWATFELPTFGAFNVRNALAVIAAATRWGVSPERIATGLATFRAVKRRMEVRGEVGGITVIDDFAHHPTAVRETLEALARRFPGRPLTAVFEPRSWSSRKRVFQAAYAEAFDAARQVVIAPVFESTKVAEDDRFSPEQLRADLTARGKTAVVRAGAEAIVEYLLGHLQPREVVAILSNGGFDGLHDKLLQALNRKTSQG</sequence>
<dbReference type="Gene3D" id="3.90.190.20">
    <property type="entry name" value="Mur ligase, C-terminal domain"/>
    <property type="match status" value="1"/>
</dbReference>
<name>A0ABX8AXK4_9BACT</name>
<evidence type="ECO:0000256" key="2">
    <source>
        <dbReference type="ARBA" id="ARBA00022618"/>
    </source>
</evidence>
<reference evidence="12 13" key="1">
    <citation type="submission" date="2021-03" db="EMBL/GenBank/DDBJ databases">
        <title>Genomic and phenotypic characterization of Chloracidobacterium isolates provides evidence for multiple species.</title>
        <authorList>
            <person name="Saini M.K."/>
            <person name="Costas A.M.G."/>
            <person name="Tank M."/>
            <person name="Bryant D.A."/>
        </authorList>
    </citation>
    <scope>NUCLEOTIDE SEQUENCE [LARGE SCALE GENOMIC DNA]</scope>
    <source>
        <strain evidence="12 13">N</strain>
    </source>
</reference>
<dbReference type="RefSeq" id="WP_211421809.1">
    <property type="nucleotide sequence ID" value="NZ_CP072642.1"/>
</dbReference>
<keyword evidence="1 12" id="KW-0436">Ligase</keyword>
<dbReference type="PANTHER" id="PTHR43445">
    <property type="entry name" value="UDP-N-ACETYLMURAMATE--L-ALANINE LIGASE-RELATED"/>
    <property type="match status" value="1"/>
</dbReference>
<dbReference type="InterPro" id="IPR000713">
    <property type="entry name" value="Mur_ligase_N"/>
</dbReference>
<organism evidence="12 13">
    <name type="scientific">Chloracidobacterium sp. N</name>
    <dbReference type="NCBI Taxonomy" id="2821540"/>
    <lineage>
        <taxon>Bacteria</taxon>
        <taxon>Pseudomonadati</taxon>
        <taxon>Acidobacteriota</taxon>
        <taxon>Terriglobia</taxon>
        <taxon>Terriglobales</taxon>
        <taxon>Acidobacteriaceae</taxon>
        <taxon>Chloracidobacterium</taxon>
        <taxon>Chloracidobacterium aggregatum</taxon>
    </lineage>
</organism>
<evidence type="ECO:0000259" key="11">
    <source>
        <dbReference type="Pfam" id="PF08245"/>
    </source>
</evidence>
<evidence type="ECO:0000259" key="10">
    <source>
        <dbReference type="Pfam" id="PF02875"/>
    </source>
</evidence>
<evidence type="ECO:0000259" key="9">
    <source>
        <dbReference type="Pfam" id="PF01225"/>
    </source>
</evidence>
<dbReference type="Gene3D" id="3.40.50.720">
    <property type="entry name" value="NAD(P)-binding Rossmann-like Domain"/>
    <property type="match status" value="1"/>
</dbReference>
<evidence type="ECO:0000256" key="4">
    <source>
        <dbReference type="ARBA" id="ARBA00022840"/>
    </source>
</evidence>
<dbReference type="EC" id="6.3.2.45" evidence="12"/>
<keyword evidence="4" id="KW-0067">ATP-binding</keyword>
<dbReference type="InterPro" id="IPR050061">
    <property type="entry name" value="MurCDEF_pg_biosynth"/>
</dbReference>
<keyword evidence="8" id="KW-0961">Cell wall biogenesis/degradation</keyword>
<accession>A0ABX8AXK4</accession>
<dbReference type="InterPro" id="IPR004101">
    <property type="entry name" value="Mur_ligase_C"/>
</dbReference>
<dbReference type="SUPFAM" id="SSF51984">
    <property type="entry name" value="MurCD N-terminal domain"/>
    <property type="match status" value="1"/>
</dbReference>
<evidence type="ECO:0000256" key="7">
    <source>
        <dbReference type="ARBA" id="ARBA00023306"/>
    </source>
</evidence>
<proteinExistence type="predicted"/>
<feature type="domain" description="Mur ligase central" evidence="11">
    <location>
        <begin position="110"/>
        <end position="297"/>
    </location>
</feature>
<feature type="domain" description="Mur ligase N-terminal catalytic" evidence="9">
    <location>
        <begin position="3"/>
        <end position="99"/>
    </location>
</feature>
<dbReference type="NCBIfam" id="TIGR01081">
    <property type="entry name" value="mpl"/>
    <property type="match status" value="1"/>
</dbReference>
<dbReference type="SUPFAM" id="SSF53244">
    <property type="entry name" value="MurD-like peptide ligases, peptide-binding domain"/>
    <property type="match status" value="1"/>
</dbReference>
<dbReference type="InterPro" id="IPR036615">
    <property type="entry name" value="Mur_ligase_C_dom_sf"/>
</dbReference>
<dbReference type="Pfam" id="PF02875">
    <property type="entry name" value="Mur_ligase_C"/>
    <property type="match status" value="1"/>
</dbReference>
<dbReference type="EMBL" id="CP072642">
    <property type="protein sequence ID" value="QUV93428.1"/>
    <property type="molecule type" value="Genomic_DNA"/>
</dbReference>
<evidence type="ECO:0000256" key="8">
    <source>
        <dbReference type="ARBA" id="ARBA00023316"/>
    </source>
</evidence>
<dbReference type="Pfam" id="PF08245">
    <property type="entry name" value="Mur_ligase_M"/>
    <property type="match status" value="1"/>
</dbReference>
<protein>
    <submittedName>
        <fullName evidence="12">UDP-N-acetylmuramate:L-alanyl-gamma-D-glutamyl-meso-diaminopimelate ligase</fullName>
        <ecNumber evidence="12">6.3.2.45</ecNumber>
    </submittedName>
</protein>
<dbReference type="PANTHER" id="PTHR43445:SF5">
    <property type="entry name" value="UDP-N-ACETYLMURAMATE--L-ALANYL-GAMMA-D-GLUTAMYL-MESO-2,6-DIAMINOHEPTANDIOATE LIGASE"/>
    <property type="match status" value="1"/>
</dbReference>
<dbReference type="InterPro" id="IPR005757">
    <property type="entry name" value="Mpl"/>
</dbReference>
<evidence type="ECO:0000256" key="5">
    <source>
        <dbReference type="ARBA" id="ARBA00022960"/>
    </source>
</evidence>
<gene>
    <name evidence="12" type="primary">mpl</name>
    <name evidence="12" type="ORF">J8C05_08615</name>
</gene>
<keyword evidence="2" id="KW-0132">Cell division</keyword>
<feature type="domain" description="Mur ligase C-terminal" evidence="10">
    <location>
        <begin position="319"/>
        <end position="450"/>
    </location>
</feature>
<dbReference type="InterPro" id="IPR013221">
    <property type="entry name" value="Mur_ligase_cen"/>
</dbReference>
<dbReference type="Proteomes" id="UP000677668">
    <property type="component" value="Chromosome 1"/>
</dbReference>
<keyword evidence="7" id="KW-0131">Cell cycle</keyword>
<evidence type="ECO:0000256" key="1">
    <source>
        <dbReference type="ARBA" id="ARBA00022598"/>
    </source>
</evidence>
<dbReference type="InterPro" id="IPR036565">
    <property type="entry name" value="Mur-like_cat_sf"/>
</dbReference>
<dbReference type="Pfam" id="PF01225">
    <property type="entry name" value="Mur_ligase"/>
    <property type="match status" value="1"/>
</dbReference>
<keyword evidence="3" id="KW-0547">Nucleotide-binding</keyword>
<keyword evidence="13" id="KW-1185">Reference proteome</keyword>
<evidence type="ECO:0000313" key="13">
    <source>
        <dbReference type="Proteomes" id="UP000677668"/>
    </source>
</evidence>
<dbReference type="Gene3D" id="3.40.1190.10">
    <property type="entry name" value="Mur-like, catalytic domain"/>
    <property type="match status" value="1"/>
</dbReference>